<dbReference type="GO" id="GO:0005524">
    <property type="term" value="F:ATP binding"/>
    <property type="evidence" value="ECO:0007669"/>
    <property type="project" value="InterPro"/>
</dbReference>
<evidence type="ECO:0000256" key="1">
    <source>
        <dbReference type="ARBA" id="ARBA00012210"/>
    </source>
</evidence>
<feature type="repeat" description="ANK" evidence="4">
    <location>
        <begin position="633"/>
        <end position="665"/>
    </location>
</feature>
<dbReference type="PANTHER" id="PTHR24161">
    <property type="entry name" value="ANK_REP_REGION DOMAIN-CONTAINING PROTEIN-RELATED"/>
    <property type="match status" value="1"/>
</dbReference>
<feature type="compositionally biased region" description="Acidic residues" evidence="6">
    <location>
        <begin position="1133"/>
        <end position="1164"/>
    </location>
</feature>
<comment type="caution">
    <text evidence="8">The sequence shown here is derived from an EMBL/GenBank/DDBJ whole genome shotgun (WGS) entry which is preliminary data.</text>
</comment>
<dbReference type="GeneID" id="85328348"/>
<keyword evidence="2" id="KW-0677">Repeat</keyword>
<evidence type="ECO:0000259" key="7">
    <source>
        <dbReference type="PROSITE" id="PS50011"/>
    </source>
</evidence>
<dbReference type="PROSITE" id="PS50011">
    <property type="entry name" value="PROTEIN_KINASE_DOM"/>
    <property type="match status" value="1"/>
</dbReference>
<dbReference type="Pfam" id="PF12796">
    <property type="entry name" value="Ank_2"/>
    <property type="match status" value="1"/>
</dbReference>
<dbReference type="EMBL" id="JAUIRO010000003">
    <property type="protein sequence ID" value="KAK0721814.1"/>
    <property type="molecule type" value="Genomic_DNA"/>
</dbReference>
<keyword evidence="9" id="KW-1185">Reference proteome</keyword>
<dbReference type="RefSeq" id="XP_060297738.1">
    <property type="nucleotide sequence ID" value="XM_060445078.1"/>
</dbReference>
<dbReference type="InterPro" id="IPR000719">
    <property type="entry name" value="Prot_kinase_dom"/>
</dbReference>
<dbReference type="InterPro" id="IPR036770">
    <property type="entry name" value="Ankyrin_rpt-contain_sf"/>
</dbReference>
<feature type="repeat" description="ANK" evidence="4">
    <location>
        <begin position="1065"/>
        <end position="1094"/>
    </location>
</feature>
<reference evidence="8" key="1">
    <citation type="submission" date="2023-06" db="EMBL/GenBank/DDBJ databases">
        <title>Genome-scale phylogeny and comparative genomics of the fungal order Sordariales.</title>
        <authorList>
            <consortium name="Lawrence Berkeley National Laboratory"/>
            <person name="Hensen N."/>
            <person name="Bonometti L."/>
            <person name="Westerberg I."/>
            <person name="Brannstrom I.O."/>
            <person name="Guillou S."/>
            <person name="Cros-Aarteil S."/>
            <person name="Calhoun S."/>
            <person name="Haridas S."/>
            <person name="Kuo A."/>
            <person name="Mondo S."/>
            <person name="Pangilinan J."/>
            <person name="Riley R."/>
            <person name="LaButti K."/>
            <person name="Andreopoulos B."/>
            <person name="Lipzen A."/>
            <person name="Chen C."/>
            <person name="Yanf M."/>
            <person name="Daum C."/>
            <person name="Ng V."/>
            <person name="Clum A."/>
            <person name="Steindorff A."/>
            <person name="Ohm R."/>
            <person name="Martin F."/>
            <person name="Silar P."/>
            <person name="Natvig D."/>
            <person name="Lalanne C."/>
            <person name="Gautier V."/>
            <person name="Ament-velasquez S.L."/>
            <person name="Kruys A."/>
            <person name="Hutchinson M.I."/>
            <person name="Powell A.J."/>
            <person name="Barry K."/>
            <person name="Miller A.N."/>
            <person name="Grigoriev I.V."/>
            <person name="Debuchy R."/>
            <person name="Gladieux P."/>
            <person name="Thoren M.H."/>
            <person name="Johannesson H."/>
        </authorList>
    </citation>
    <scope>NUCLEOTIDE SEQUENCE</scope>
    <source>
        <strain evidence="8">SMH2392-1A</strain>
    </source>
</reference>
<dbReference type="InterPro" id="IPR002110">
    <property type="entry name" value="Ankyrin_rpt"/>
</dbReference>
<dbReference type="EC" id="2.3.1.225" evidence="1"/>
<dbReference type="Proteomes" id="UP001172101">
    <property type="component" value="Unassembled WGS sequence"/>
</dbReference>
<dbReference type="Gene3D" id="1.10.510.10">
    <property type="entry name" value="Transferase(Phosphotransferase) domain 1"/>
    <property type="match status" value="1"/>
</dbReference>
<evidence type="ECO:0000256" key="3">
    <source>
        <dbReference type="ARBA" id="ARBA00023043"/>
    </source>
</evidence>
<evidence type="ECO:0000313" key="8">
    <source>
        <dbReference type="EMBL" id="KAK0721814.1"/>
    </source>
</evidence>
<dbReference type="SUPFAM" id="SSF56112">
    <property type="entry name" value="Protein kinase-like (PK-like)"/>
    <property type="match status" value="1"/>
</dbReference>
<feature type="domain" description="Protein kinase" evidence="7">
    <location>
        <begin position="73"/>
        <end position="499"/>
    </location>
</feature>
<dbReference type="PROSITE" id="PS50297">
    <property type="entry name" value="ANK_REP_REGION"/>
    <property type="match status" value="4"/>
</dbReference>
<evidence type="ECO:0000256" key="4">
    <source>
        <dbReference type="PROSITE-ProRule" id="PRU00023"/>
    </source>
</evidence>
<dbReference type="Pfam" id="PF00069">
    <property type="entry name" value="Pkinase"/>
    <property type="match status" value="1"/>
</dbReference>
<dbReference type="SMART" id="SM00248">
    <property type="entry name" value="ANK"/>
    <property type="match status" value="7"/>
</dbReference>
<organism evidence="8 9">
    <name type="scientific">Lasiosphaeria miniovina</name>
    <dbReference type="NCBI Taxonomy" id="1954250"/>
    <lineage>
        <taxon>Eukaryota</taxon>
        <taxon>Fungi</taxon>
        <taxon>Dikarya</taxon>
        <taxon>Ascomycota</taxon>
        <taxon>Pezizomycotina</taxon>
        <taxon>Sordariomycetes</taxon>
        <taxon>Sordariomycetidae</taxon>
        <taxon>Sordariales</taxon>
        <taxon>Lasiosphaeriaceae</taxon>
        <taxon>Lasiosphaeria</taxon>
    </lineage>
</organism>
<dbReference type="InterPro" id="IPR011009">
    <property type="entry name" value="Kinase-like_dom_sf"/>
</dbReference>
<evidence type="ECO:0000313" key="9">
    <source>
        <dbReference type="Proteomes" id="UP001172101"/>
    </source>
</evidence>
<feature type="coiled-coil region" evidence="5">
    <location>
        <begin position="1186"/>
        <end position="1234"/>
    </location>
</feature>
<protein>
    <recommendedName>
        <fullName evidence="1">protein S-acyltransferase</fullName>
        <ecNumber evidence="1">2.3.1.225</ecNumber>
    </recommendedName>
</protein>
<name>A0AA40ATU6_9PEZI</name>
<feature type="repeat" description="ANK" evidence="4">
    <location>
        <begin position="549"/>
        <end position="581"/>
    </location>
</feature>
<feature type="region of interest" description="Disordered" evidence="6">
    <location>
        <begin position="1130"/>
        <end position="1167"/>
    </location>
</feature>
<proteinExistence type="predicted"/>
<dbReference type="Pfam" id="PF00023">
    <property type="entry name" value="Ank"/>
    <property type="match status" value="1"/>
</dbReference>
<evidence type="ECO:0000256" key="2">
    <source>
        <dbReference type="ARBA" id="ARBA00022737"/>
    </source>
</evidence>
<feature type="repeat" description="ANK" evidence="4">
    <location>
        <begin position="582"/>
        <end position="616"/>
    </location>
</feature>
<dbReference type="SUPFAM" id="SSF48403">
    <property type="entry name" value="Ankyrin repeat"/>
    <property type="match status" value="2"/>
</dbReference>
<dbReference type="Gene3D" id="1.25.40.20">
    <property type="entry name" value="Ankyrin repeat-containing domain"/>
    <property type="match status" value="2"/>
</dbReference>
<dbReference type="GO" id="GO:0019706">
    <property type="term" value="F:protein-cysteine S-palmitoyltransferase activity"/>
    <property type="evidence" value="ECO:0007669"/>
    <property type="project" value="UniProtKB-EC"/>
</dbReference>
<gene>
    <name evidence="8" type="ORF">B0T26DRAFT_749293</name>
</gene>
<dbReference type="GO" id="GO:0004672">
    <property type="term" value="F:protein kinase activity"/>
    <property type="evidence" value="ECO:0007669"/>
    <property type="project" value="InterPro"/>
</dbReference>
<accession>A0AA40ATU6</accession>
<evidence type="ECO:0000256" key="5">
    <source>
        <dbReference type="SAM" id="Coils"/>
    </source>
</evidence>
<sequence>MQQSELSTLERIRALVRAKAAEMPDDQAGQGAEATEPGILELIYLESFTTLHYGPLLEGRAAPFNFGMGYPALRVAGMIAQGGSFSVRRVVDHREYGVTGFVVVKQPVVNEWRVGAGFAEKLRDVMTELRVLTHRPLRNHPYIVNLREIFWDTHADLADTVAPSLILEYANLGSLSDHQDPDRLCLHAGAKNKICENVALGLSFLHMSGIIHGDVKSQQASDVDLPKAEAILRSTVRLDPELRAKNLVTILEICQQPNDPGGYLQIDALMRLFDRLRSKIDTVGIGGLVDLELQNGAEKMAKISALEPAPLNYGDFSISLPKFPVYMHRLRSLHPSFRALVGEMLLERVRNSPPAQEKAWAYLALGVFRIQGAHYNLDGPGEEGMPDTLPLPKAEDAIFKSAELGNPLAQSLVPKMIALLDEKHKIDTETVVDMLVNSMREGSRIARIELQRLSVEAFEGAVASIEEGRRALSEELDTDAEQLPHAPPLYSALFERPNFSALDPAAQRVLHRPGVTALHQAVYLGSLSTCKYLVERYHYAGCIDVRSNELETPLHFAARNAQCDVARYLLERGADPKAQTKDGLTVLHMALLSYKQETNMLELLLAHGADVRAVADHKTDDFLPDCYDYYLDFAGSALHFATTIQNLPAVEVLLEAGGDANQIDYGRNQVTSPLMIAIKHHSLPLLKLLLRYAVTGDNRPEPRIYLELCNRDSDPLIKKLWWTEEPPDKFPSRAAALMQHAGIEVKLRELLNLTLRKDLNGAEKLLHILRKSVLGPKTPVKLFEVPLEKPAGDAGMSEDLITALWIAALRSDDAQLLDHYTRKLGVEDRSLTKMSKRALGKLAEDVEMSEDLIKVLYESLKVNSREVIETILKYMPRPLPSRHSNGTPLLNSLAFRQPEPRSHTAAIVKMLVESGVDIHATGDDAAIDVLLDPDVVGADNQFSTEDVGHAIEGCIIKGGPLSYKMLRILFARRPDTLCTPLPTRTNCACSDTPSEVATGAHKSIACRWDSNYLRGLAASTRFQKDEEVASLLAELIQRTRAIDAGRGEEALRARLDEQIPNWKGTPLHYAAQWGSVEVAKILLRAGANVNAQVEMRRPDRSTWANEGISLGEVVVMSRVKVLLETEIAQAEASQDDDAQAEDSQNEGFQDDDPGDEDSEDDSVQGEDLKAKSFNPITLLKLIILRRRKTKRKAERVKAKIERIRAIIEGIQHLQAKVERQMEKFQREIAAIKRKRRIDALESSSRELAQKALPTLYGETPLDFSTTRDWDRSLEGWPEQDKAFVRRQRMQGGTHREEREYNQQTSTMVDLLRENGAMNCEELYMDKVMALASAFPDYADK</sequence>
<keyword evidence="3 4" id="KW-0040">ANK repeat</keyword>
<keyword evidence="5" id="KW-0175">Coiled coil</keyword>
<dbReference type="SMART" id="SM00220">
    <property type="entry name" value="S_TKc"/>
    <property type="match status" value="1"/>
</dbReference>
<dbReference type="PROSITE" id="PS50088">
    <property type="entry name" value="ANK_REPEAT"/>
    <property type="match status" value="4"/>
</dbReference>
<dbReference type="PANTHER" id="PTHR24161:SF85">
    <property type="entry name" value="PALMITOYLTRANSFERASE HIP14"/>
    <property type="match status" value="1"/>
</dbReference>
<evidence type="ECO:0000256" key="6">
    <source>
        <dbReference type="SAM" id="MobiDB-lite"/>
    </source>
</evidence>